<name>A0AA41ZIQ5_9GAMM</name>
<dbReference type="NCBIfam" id="TIGR01027">
    <property type="entry name" value="proB"/>
    <property type="match status" value="1"/>
</dbReference>
<dbReference type="GO" id="GO:0004349">
    <property type="term" value="F:glutamate 5-kinase activity"/>
    <property type="evidence" value="ECO:0007669"/>
    <property type="project" value="UniProtKB-UniRule"/>
</dbReference>
<protein>
    <recommendedName>
        <fullName evidence="8">Glutamate 5-kinase</fullName>
        <ecNumber evidence="8">2.7.2.11</ecNumber>
    </recommendedName>
    <alternativeName>
        <fullName evidence="8">Gamma-glutamyl kinase</fullName>
        <shortName evidence="8">GK</shortName>
    </alternativeName>
</protein>
<dbReference type="InterPro" id="IPR001048">
    <property type="entry name" value="Asp/Glu/Uridylate_kinase"/>
</dbReference>
<evidence type="ECO:0000256" key="7">
    <source>
        <dbReference type="ARBA" id="ARBA00022840"/>
    </source>
</evidence>
<dbReference type="AlphaFoldDB" id="A0AA41ZIQ5"/>
<feature type="binding site" evidence="8">
    <location>
        <position position="20"/>
    </location>
    <ligand>
        <name>ATP</name>
        <dbReference type="ChEBI" id="CHEBI:30616"/>
    </ligand>
</feature>
<dbReference type="PROSITE" id="PS50890">
    <property type="entry name" value="PUA"/>
    <property type="match status" value="1"/>
</dbReference>
<dbReference type="InterPro" id="IPR019797">
    <property type="entry name" value="Glutamate_5-kinase_CS"/>
</dbReference>
<dbReference type="PROSITE" id="PS00902">
    <property type="entry name" value="GLUTAMATE_5_KINASE"/>
    <property type="match status" value="1"/>
</dbReference>
<dbReference type="InterPro" id="IPR015947">
    <property type="entry name" value="PUA-like_sf"/>
</dbReference>
<evidence type="ECO:0000256" key="8">
    <source>
        <dbReference type="HAMAP-Rule" id="MF_00456"/>
    </source>
</evidence>
<dbReference type="Pfam" id="PF00696">
    <property type="entry name" value="AA_kinase"/>
    <property type="match status" value="1"/>
</dbReference>
<evidence type="ECO:0000313" key="10">
    <source>
        <dbReference type="EMBL" id="MCX2525481.1"/>
    </source>
</evidence>
<feature type="domain" description="PUA" evidence="9">
    <location>
        <begin position="286"/>
        <end position="369"/>
    </location>
</feature>
<comment type="pathway">
    <text evidence="8">Amino-acid biosynthesis; L-proline biosynthesis; L-glutamate 5-semialdehyde from L-glutamate: step 1/2.</text>
</comment>
<dbReference type="PRINTS" id="PR00474">
    <property type="entry name" value="GLU5KINASE"/>
</dbReference>
<organism evidence="10 11">
    <name type="scientific">Larsenimonas rhizosphaerae</name>
    <dbReference type="NCBI Taxonomy" id="2944682"/>
    <lineage>
        <taxon>Bacteria</taxon>
        <taxon>Pseudomonadati</taxon>
        <taxon>Pseudomonadota</taxon>
        <taxon>Gammaproteobacteria</taxon>
        <taxon>Oceanospirillales</taxon>
        <taxon>Halomonadaceae</taxon>
        <taxon>Larsenimonas</taxon>
    </lineage>
</organism>
<dbReference type="InterPro" id="IPR036974">
    <property type="entry name" value="PUA_sf"/>
</dbReference>
<keyword evidence="2 8" id="KW-0028">Amino-acid biosynthesis</keyword>
<comment type="function">
    <text evidence="8">Catalyzes the transfer of a phosphate group to glutamate to form L-glutamate 5-phosphate.</text>
</comment>
<keyword evidence="1 8" id="KW-0963">Cytoplasm</keyword>
<reference evidence="10" key="1">
    <citation type="submission" date="2022-11" db="EMBL/GenBank/DDBJ databases">
        <title>Larsenimonas rhizosphaerae sp. nov., isolated from a tidal mudflat.</title>
        <authorList>
            <person name="Lee S.D."/>
            <person name="Kim I.S."/>
        </authorList>
    </citation>
    <scope>NUCLEOTIDE SEQUENCE</scope>
    <source>
        <strain evidence="10">GH2-1</strain>
    </source>
</reference>
<gene>
    <name evidence="8 10" type="primary">proB</name>
    <name evidence="10" type="ORF">OQ287_14635</name>
</gene>
<dbReference type="FunFam" id="2.30.130.10:FF:000007">
    <property type="entry name" value="Glutamate 5-kinase"/>
    <property type="match status" value="1"/>
</dbReference>
<keyword evidence="11" id="KW-1185">Reference proteome</keyword>
<dbReference type="GO" id="GO:0055129">
    <property type="term" value="P:L-proline biosynthetic process"/>
    <property type="evidence" value="ECO:0007669"/>
    <property type="project" value="UniProtKB-UniRule"/>
</dbReference>
<keyword evidence="4 8" id="KW-0808">Transferase</keyword>
<dbReference type="GO" id="GO:0003723">
    <property type="term" value="F:RNA binding"/>
    <property type="evidence" value="ECO:0007669"/>
    <property type="project" value="InterPro"/>
</dbReference>
<dbReference type="Gene3D" id="3.40.1160.10">
    <property type="entry name" value="Acetylglutamate kinase-like"/>
    <property type="match status" value="2"/>
</dbReference>
<accession>A0AA41ZIQ5</accession>
<dbReference type="InterPro" id="IPR036393">
    <property type="entry name" value="AceGlu_kinase-like_sf"/>
</dbReference>
<feature type="binding site" evidence="8">
    <location>
        <position position="159"/>
    </location>
    <ligand>
        <name>substrate</name>
    </ligand>
</feature>
<dbReference type="GO" id="GO:0005829">
    <property type="term" value="C:cytosol"/>
    <property type="evidence" value="ECO:0007669"/>
    <property type="project" value="TreeGrafter"/>
</dbReference>
<evidence type="ECO:0000256" key="6">
    <source>
        <dbReference type="ARBA" id="ARBA00022777"/>
    </source>
</evidence>
<feature type="binding site" evidence="8">
    <location>
        <begin position="179"/>
        <end position="180"/>
    </location>
    <ligand>
        <name>ATP</name>
        <dbReference type="ChEBI" id="CHEBI:30616"/>
    </ligand>
</feature>
<dbReference type="Pfam" id="PF01472">
    <property type="entry name" value="PUA"/>
    <property type="match status" value="1"/>
</dbReference>
<dbReference type="SMART" id="SM00359">
    <property type="entry name" value="PUA"/>
    <property type="match status" value="1"/>
</dbReference>
<dbReference type="PANTHER" id="PTHR43654">
    <property type="entry name" value="GLUTAMATE 5-KINASE"/>
    <property type="match status" value="1"/>
</dbReference>
<dbReference type="SUPFAM" id="SSF88697">
    <property type="entry name" value="PUA domain-like"/>
    <property type="match status" value="1"/>
</dbReference>
<keyword evidence="5 8" id="KW-0547">Nucleotide-binding</keyword>
<dbReference type="PANTHER" id="PTHR43654:SF1">
    <property type="entry name" value="ISOPENTENYL PHOSPHATE KINASE"/>
    <property type="match status" value="1"/>
</dbReference>
<keyword evidence="3 8" id="KW-0641">Proline biosynthesis</keyword>
<dbReference type="PIRSF" id="PIRSF000729">
    <property type="entry name" value="GK"/>
    <property type="match status" value="1"/>
</dbReference>
<feature type="binding site" evidence="8">
    <location>
        <position position="147"/>
    </location>
    <ligand>
        <name>substrate</name>
    </ligand>
</feature>
<dbReference type="HAMAP" id="MF_00456">
    <property type="entry name" value="ProB"/>
    <property type="match status" value="1"/>
</dbReference>
<keyword evidence="6 8" id="KW-0418">Kinase</keyword>
<dbReference type="InterPro" id="IPR002478">
    <property type="entry name" value="PUA"/>
</dbReference>
<feature type="binding site" evidence="8">
    <location>
        <position position="60"/>
    </location>
    <ligand>
        <name>substrate</name>
    </ligand>
</feature>
<dbReference type="EC" id="2.7.2.11" evidence="8"/>
<dbReference type="EMBL" id="JAPIVE010000005">
    <property type="protein sequence ID" value="MCX2525481.1"/>
    <property type="molecule type" value="Genomic_DNA"/>
</dbReference>
<comment type="caution">
    <text evidence="10">The sequence shown here is derived from an EMBL/GenBank/DDBJ whole genome shotgun (WGS) entry which is preliminary data.</text>
</comment>
<comment type="subcellular location">
    <subcellularLocation>
        <location evidence="8">Cytoplasm</location>
    </subcellularLocation>
</comment>
<dbReference type="GO" id="GO:0005524">
    <property type="term" value="F:ATP binding"/>
    <property type="evidence" value="ECO:0007669"/>
    <property type="project" value="UniProtKB-KW"/>
</dbReference>
<evidence type="ECO:0000256" key="4">
    <source>
        <dbReference type="ARBA" id="ARBA00022679"/>
    </source>
</evidence>
<evidence type="ECO:0000256" key="1">
    <source>
        <dbReference type="ARBA" id="ARBA00022490"/>
    </source>
</evidence>
<dbReference type="Gene3D" id="2.30.130.10">
    <property type="entry name" value="PUA domain"/>
    <property type="match status" value="1"/>
</dbReference>
<comment type="similarity">
    <text evidence="8">Belongs to the glutamate 5-kinase family.</text>
</comment>
<evidence type="ECO:0000313" key="11">
    <source>
        <dbReference type="Proteomes" id="UP001165678"/>
    </source>
</evidence>
<sequence length="382" mass="40367">MSEAGSERDALTRVQHVVVKIGSALLTNNGQGLDEASIGQWVDQMAMLRYRGVKVTLVSSGAVAAGIARLGLPGRPSSLGALQAAAAIGQTRLVECYEVHFERHDCQTAQILLTHADLSNRRRYLNARSAITALHEFDVVPIINENDTVVTDEIRFGDNDTLAALVTNLLEADALVILTDQEGVFDADPRIEPHATLITEGEADDPAIAAVAGGSGVLGRGGMATKIRAARLAARSGAQTVIASGHQPDVLTRLLKGEVLGTLLKPHFAPIAARKRWLAGQLKSQGTLVIDDGAVAVLSDKGSSLLPVGVSDVQGQFRRGDLVVCVDQAGRRIAKGLVNYDADDARRIIGLSSARVESVLGIVEANEMIHRNNLVLLDGAGQ</sequence>
<dbReference type="Proteomes" id="UP001165678">
    <property type="component" value="Unassembled WGS sequence"/>
</dbReference>
<dbReference type="InterPro" id="IPR005715">
    <property type="entry name" value="Glu_5kinase/COase_Synthase"/>
</dbReference>
<dbReference type="CDD" id="cd21157">
    <property type="entry name" value="PUA_G5K"/>
    <property type="match status" value="1"/>
</dbReference>
<dbReference type="InterPro" id="IPR001057">
    <property type="entry name" value="Glu/AcGlu_kinase"/>
</dbReference>
<comment type="caution">
    <text evidence="8">Lacks conserved residue(s) required for the propagation of feature annotation.</text>
</comment>
<comment type="catalytic activity">
    <reaction evidence="8">
        <text>L-glutamate + ATP = L-glutamyl 5-phosphate + ADP</text>
        <dbReference type="Rhea" id="RHEA:14877"/>
        <dbReference type="ChEBI" id="CHEBI:29985"/>
        <dbReference type="ChEBI" id="CHEBI:30616"/>
        <dbReference type="ChEBI" id="CHEBI:58274"/>
        <dbReference type="ChEBI" id="CHEBI:456216"/>
        <dbReference type="EC" id="2.7.2.11"/>
    </reaction>
</comment>
<evidence type="ECO:0000259" key="9">
    <source>
        <dbReference type="SMART" id="SM00359"/>
    </source>
</evidence>
<evidence type="ECO:0000256" key="2">
    <source>
        <dbReference type="ARBA" id="ARBA00022605"/>
    </source>
</evidence>
<dbReference type="SUPFAM" id="SSF53633">
    <property type="entry name" value="Carbamate kinase-like"/>
    <property type="match status" value="1"/>
</dbReference>
<evidence type="ECO:0000256" key="3">
    <source>
        <dbReference type="ARBA" id="ARBA00022650"/>
    </source>
</evidence>
<dbReference type="FunFam" id="3.40.1160.10:FF:000018">
    <property type="entry name" value="Glutamate 5-kinase"/>
    <property type="match status" value="1"/>
</dbReference>
<dbReference type="InterPro" id="IPR011529">
    <property type="entry name" value="Glu_5kinase"/>
</dbReference>
<dbReference type="CDD" id="cd04242">
    <property type="entry name" value="AAK_G5K_ProB"/>
    <property type="match status" value="1"/>
</dbReference>
<dbReference type="RefSeq" id="WP_250939765.1">
    <property type="nucleotide sequence ID" value="NZ_JAMLJK010000006.1"/>
</dbReference>
<proteinExistence type="inferred from homology"/>
<keyword evidence="7 8" id="KW-0067">ATP-binding</keyword>
<evidence type="ECO:0000256" key="5">
    <source>
        <dbReference type="ARBA" id="ARBA00022741"/>
    </source>
</evidence>
<dbReference type="InterPro" id="IPR041739">
    <property type="entry name" value="G5K_ProB"/>
</dbReference>